<dbReference type="EMBL" id="KK784908">
    <property type="protein sequence ID" value="KDO64314.1"/>
    <property type="molecule type" value="Genomic_DNA"/>
</dbReference>
<gene>
    <name evidence="1" type="ORF">CISIN_1g0475402mg</name>
</gene>
<proteinExistence type="predicted"/>
<name>A0A067FAA5_CITSI</name>
<dbReference type="Proteomes" id="UP000027120">
    <property type="component" value="Unassembled WGS sequence"/>
</dbReference>
<evidence type="ECO:0000313" key="2">
    <source>
        <dbReference type="Proteomes" id="UP000027120"/>
    </source>
</evidence>
<protein>
    <submittedName>
        <fullName evidence="1">Uncharacterized protein</fullName>
    </submittedName>
</protein>
<keyword evidence="2" id="KW-1185">Reference proteome</keyword>
<sequence length="14" mass="1659">EQPVIKLIESFIGW</sequence>
<accession>A0A067FAA5</accession>
<feature type="non-terminal residue" evidence="1">
    <location>
        <position position="1"/>
    </location>
</feature>
<organism evidence="1 2">
    <name type="scientific">Citrus sinensis</name>
    <name type="common">Sweet orange</name>
    <name type="synonym">Citrus aurantium var. sinensis</name>
    <dbReference type="NCBI Taxonomy" id="2711"/>
    <lineage>
        <taxon>Eukaryota</taxon>
        <taxon>Viridiplantae</taxon>
        <taxon>Streptophyta</taxon>
        <taxon>Embryophyta</taxon>
        <taxon>Tracheophyta</taxon>
        <taxon>Spermatophyta</taxon>
        <taxon>Magnoliopsida</taxon>
        <taxon>eudicotyledons</taxon>
        <taxon>Gunneridae</taxon>
        <taxon>Pentapetalae</taxon>
        <taxon>rosids</taxon>
        <taxon>malvids</taxon>
        <taxon>Sapindales</taxon>
        <taxon>Rutaceae</taxon>
        <taxon>Aurantioideae</taxon>
        <taxon>Citrus</taxon>
    </lineage>
</organism>
<reference evidence="1 2" key="1">
    <citation type="submission" date="2014-04" db="EMBL/GenBank/DDBJ databases">
        <authorList>
            <consortium name="International Citrus Genome Consortium"/>
            <person name="Gmitter F."/>
            <person name="Chen C."/>
            <person name="Farmerie W."/>
            <person name="Harkins T."/>
            <person name="Desany B."/>
            <person name="Mohiuddin M."/>
            <person name="Kodira C."/>
            <person name="Borodovsky M."/>
            <person name="Lomsadze A."/>
            <person name="Burns P."/>
            <person name="Jenkins J."/>
            <person name="Prochnik S."/>
            <person name="Shu S."/>
            <person name="Chapman J."/>
            <person name="Pitluck S."/>
            <person name="Schmutz J."/>
            <person name="Rokhsar D."/>
        </authorList>
    </citation>
    <scope>NUCLEOTIDE SEQUENCE</scope>
</reference>
<evidence type="ECO:0000313" key="1">
    <source>
        <dbReference type="EMBL" id="KDO64314.1"/>
    </source>
</evidence>